<evidence type="ECO:0000256" key="1">
    <source>
        <dbReference type="SAM" id="MobiDB-lite"/>
    </source>
</evidence>
<evidence type="ECO:0000313" key="2">
    <source>
        <dbReference type="EMBL" id="SPS02607.1"/>
    </source>
</evidence>
<proteinExistence type="predicted"/>
<feature type="compositionally biased region" description="Polar residues" evidence="1">
    <location>
        <begin position="56"/>
        <end position="66"/>
    </location>
</feature>
<name>A0A375JBY4_9BURK</name>
<sequence length="95" mass="10218">MATGQFLVGRVLFGGHVFREQRISVALALLLAREGGHAAGAKVDWGVAFESGQSHGRQKIGWSQTKMPAPHRSQGARRTRFAKRYSPGPAGSSCQ</sequence>
<feature type="region of interest" description="Disordered" evidence="1">
    <location>
        <begin position="56"/>
        <end position="95"/>
    </location>
</feature>
<accession>A0A375JBY4</accession>
<reference evidence="2 3" key="1">
    <citation type="submission" date="2018-01" db="EMBL/GenBank/DDBJ databases">
        <authorList>
            <person name="Gaut B.S."/>
            <person name="Morton B.R."/>
            <person name="Clegg M.T."/>
            <person name="Duvall M.R."/>
        </authorList>
    </citation>
    <scope>NUCLEOTIDE SEQUENCE [LARGE SCALE GENOMIC DNA]</scope>
    <source>
        <strain evidence="2">Cupriavidus taiwanensis cmp 52</strain>
    </source>
</reference>
<dbReference type="Proteomes" id="UP000256805">
    <property type="component" value="Unassembled WGS sequence"/>
</dbReference>
<gene>
    <name evidence="2" type="ORF">CBM2634_U20012</name>
</gene>
<feature type="compositionally biased region" description="Basic residues" evidence="1">
    <location>
        <begin position="74"/>
        <end position="83"/>
    </location>
</feature>
<evidence type="ECO:0000313" key="3">
    <source>
        <dbReference type="Proteomes" id="UP000256805"/>
    </source>
</evidence>
<dbReference type="EMBL" id="OVTA01000083">
    <property type="protein sequence ID" value="SPS02607.1"/>
    <property type="molecule type" value="Genomic_DNA"/>
</dbReference>
<protein>
    <submittedName>
        <fullName evidence="2">Uncharacterized protein</fullName>
    </submittedName>
</protein>
<dbReference type="AlphaFoldDB" id="A0A375JBY4"/>
<organism evidence="2 3">
    <name type="scientific">Cupriavidus taiwanensis</name>
    <dbReference type="NCBI Taxonomy" id="164546"/>
    <lineage>
        <taxon>Bacteria</taxon>
        <taxon>Pseudomonadati</taxon>
        <taxon>Pseudomonadota</taxon>
        <taxon>Betaproteobacteria</taxon>
        <taxon>Burkholderiales</taxon>
        <taxon>Burkholderiaceae</taxon>
        <taxon>Cupriavidus</taxon>
    </lineage>
</organism>